<dbReference type="RefSeq" id="WP_107139025.1">
    <property type="nucleotide sequence ID" value="NZ_PYSV01000017.1"/>
</dbReference>
<dbReference type="AlphaFoldDB" id="A0A2T3W4W9"/>
<evidence type="ECO:0000259" key="2">
    <source>
        <dbReference type="Pfam" id="PF07282"/>
    </source>
</evidence>
<reference evidence="3 4" key="1">
    <citation type="submission" date="2018-03" db="EMBL/GenBank/DDBJ databases">
        <title>Draft genome of Deinococcus sp. OD32.</title>
        <authorList>
            <person name="Wang X.-P."/>
            <person name="Du Z.-J."/>
        </authorList>
    </citation>
    <scope>NUCLEOTIDE SEQUENCE [LARGE SCALE GENOMIC DNA]</scope>
    <source>
        <strain evidence="3 4">OD32</strain>
    </source>
</reference>
<keyword evidence="4" id="KW-1185">Reference proteome</keyword>
<dbReference type="Pfam" id="PF07282">
    <property type="entry name" value="Cas12f1-like_TNB"/>
    <property type="match status" value="1"/>
</dbReference>
<proteinExistence type="predicted"/>
<name>A0A2T3W4W9_9DEIO</name>
<sequence length="376" mass="41670">MAFHDPDRFITRNHTSSYPLLESLFEGRSSEASTHGPKGRIFDLPAGLQVTALDAHHLQVGEHVLRTDVFALPSAPLIAVVAASPLFRQYEGLDALLQALHDPDTGVDAFRRQLSAVVAGGLRSEQPAQLVNPSSGFLASWRPDQTRFIRTDEGHWFTALGCELNPSADLLSAPVRTTFGVDLGSSPVVCAAGGDRRVLGFGGQHFPLLDDLRRRRDYEEAERWVLRMLTYAVGRAEAEAAIRYLAEHGRTVYAEALTLEGMWGGFVANGRLQATFDFHFAWLPQGLYRAGVPFKRVSARGTSRLCHLHIHTIGKRLGRQFFCPECDGQQHADTNAAFNILDRGLARFGVLPMRRVRSLRRAGQEAKRRSGTYQSE</sequence>
<feature type="domain" description="Cas12f1-like TNB" evidence="2">
    <location>
        <begin position="288"/>
        <end position="340"/>
    </location>
</feature>
<gene>
    <name evidence="3" type="ORF">C8263_15370</name>
</gene>
<keyword evidence="1" id="KW-0238">DNA-binding</keyword>
<evidence type="ECO:0000313" key="3">
    <source>
        <dbReference type="EMBL" id="PTA66945.1"/>
    </source>
</evidence>
<dbReference type="EMBL" id="PYSV01000017">
    <property type="protein sequence ID" value="PTA66945.1"/>
    <property type="molecule type" value="Genomic_DNA"/>
</dbReference>
<evidence type="ECO:0000313" key="4">
    <source>
        <dbReference type="Proteomes" id="UP000240317"/>
    </source>
</evidence>
<protein>
    <recommendedName>
        <fullName evidence="2">Cas12f1-like TNB domain-containing protein</fullName>
    </recommendedName>
</protein>
<dbReference type="Proteomes" id="UP000240317">
    <property type="component" value="Unassembled WGS sequence"/>
</dbReference>
<dbReference type="GO" id="GO:0003677">
    <property type="term" value="F:DNA binding"/>
    <property type="evidence" value="ECO:0007669"/>
    <property type="project" value="UniProtKB-KW"/>
</dbReference>
<dbReference type="InterPro" id="IPR010095">
    <property type="entry name" value="Cas12f1-like_TNB"/>
</dbReference>
<evidence type="ECO:0000256" key="1">
    <source>
        <dbReference type="ARBA" id="ARBA00023125"/>
    </source>
</evidence>
<comment type="caution">
    <text evidence="3">The sequence shown here is derived from an EMBL/GenBank/DDBJ whole genome shotgun (WGS) entry which is preliminary data.</text>
</comment>
<dbReference type="OrthoDB" id="61902at2"/>
<accession>A0A2T3W4W9</accession>
<organism evidence="3 4">
    <name type="scientific">Deinococcus arcticus</name>
    <dbReference type="NCBI Taxonomy" id="2136176"/>
    <lineage>
        <taxon>Bacteria</taxon>
        <taxon>Thermotogati</taxon>
        <taxon>Deinococcota</taxon>
        <taxon>Deinococci</taxon>
        <taxon>Deinococcales</taxon>
        <taxon>Deinococcaceae</taxon>
        <taxon>Deinococcus</taxon>
    </lineage>
</organism>